<keyword evidence="14" id="KW-1185">Reference proteome</keyword>
<evidence type="ECO:0000256" key="4">
    <source>
        <dbReference type="ARBA" id="ARBA00022692"/>
    </source>
</evidence>
<keyword evidence="12" id="KW-0479">Metal-binding</keyword>
<keyword evidence="5 12" id="KW-1133">Transmembrane helix</keyword>
<evidence type="ECO:0000313" key="14">
    <source>
        <dbReference type="Proteomes" id="UP001595533"/>
    </source>
</evidence>
<feature type="binding site" evidence="12">
    <location>
        <position position="75"/>
    </location>
    <ligand>
        <name>Na(+)</name>
        <dbReference type="ChEBI" id="CHEBI:29101"/>
        <note>structural</note>
    </ligand>
</feature>
<accession>A0ABV7JC66</accession>
<comment type="subcellular location">
    <subcellularLocation>
        <location evidence="1 12">Cell membrane</location>
        <topology evidence="1 12">Multi-pass membrane protein</topology>
    </subcellularLocation>
</comment>
<comment type="activity regulation">
    <text evidence="12">Na(+) is not transported, but it plays an essential structural role and its presence is essential for fluoride channel function.</text>
</comment>
<dbReference type="InterPro" id="IPR003691">
    <property type="entry name" value="FluC"/>
</dbReference>
<dbReference type="PANTHER" id="PTHR28259">
    <property type="entry name" value="FLUORIDE EXPORT PROTEIN 1-RELATED"/>
    <property type="match status" value="1"/>
</dbReference>
<organism evidence="13 14">
    <name type="scientific">Marinicella sediminis</name>
    <dbReference type="NCBI Taxonomy" id="1792834"/>
    <lineage>
        <taxon>Bacteria</taxon>
        <taxon>Pseudomonadati</taxon>
        <taxon>Pseudomonadota</taxon>
        <taxon>Gammaproteobacteria</taxon>
        <taxon>Lysobacterales</taxon>
        <taxon>Marinicellaceae</taxon>
        <taxon>Marinicella</taxon>
    </lineage>
</organism>
<dbReference type="Proteomes" id="UP001595533">
    <property type="component" value="Unassembled WGS sequence"/>
</dbReference>
<sequence>MTALFAVAMGGALGAVLRFGTNQAVTHWLGLPLFWATLLVNVLGCYLMGLAYQYFIQQEIFSDAVRLFVTVGLLGALTTWSTFSMETVQMIQNDQLGKAALYTLVTATGCFLAFWLGVKS</sequence>
<keyword evidence="6 12" id="KW-0915">Sodium</keyword>
<evidence type="ECO:0000256" key="8">
    <source>
        <dbReference type="ARBA" id="ARBA00023136"/>
    </source>
</evidence>
<keyword evidence="3" id="KW-0997">Cell inner membrane</keyword>
<dbReference type="PANTHER" id="PTHR28259:SF1">
    <property type="entry name" value="FLUORIDE EXPORT PROTEIN 1-RELATED"/>
    <property type="match status" value="1"/>
</dbReference>
<dbReference type="HAMAP" id="MF_00454">
    <property type="entry name" value="FluC"/>
    <property type="match status" value="1"/>
</dbReference>
<evidence type="ECO:0000256" key="7">
    <source>
        <dbReference type="ARBA" id="ARBA00023065"/>
    </source>
</evidence>
<evidence type="ECO:0000256" key="3">
    <source>
        <dbReference type="ARBA" id="ARBA00022519"/>
    </source>
</evidence>
<evidence type="ECO:0000256" key="9">
    <source>
        <dbReference type="ARBA" id="ARBA00023303"/>
    </source>
</evidence>
<evidence type="ECO:0000256" key="11">
    <source>
        <dbReference type="ARBA" id="ARBA00035585"/>
    </source>
</evidence>
<evidence type="ECO:0000256" key="1">
    <source>
        <dbReference type="ARBA" id="ARBA00004651"/>
    </source>
</evidence>
<evidence type="ECO:0000256" key="6">
    <source>
        <dbReference type="ARBA" id="ARBA00023053"/>
    </source>
</evidence>
<proteinExistence type="inferred from homology"/>
<keyword evidence="7 12" id="KW-0406">Ion transport</keyword>
<dbReference type="EMBL" id="JBHRTS010000003">
    <property type="protein sequence ID" value="MFC3193808.1"/>
    <property type="molecule type" value="Genomic_DNA"/>
</dbReference>
<feature type="transmembrane region" description="Helical" evidence="12">
    <location>
        <begin position="28"/>
        <end position="52"/>
    </location>
</feature>
<keyword evidence="2 12" id="KW-1003">Cell membrane</keyword>
<name>A0ABV7JC66_9GAMM</name>
<dbReference type="NCBIfam" id="TIGR00494">
    <property type="entry name" value="crcB"/>
    <property type="match status" value="1"/>
</dbReference>
<dbReference type="RefSeq" id="WP_157892812.1">
    <property type="nucleotide sequence ID" value="NZ_JBHRTS010000003.1"/>
</dbReference>
<feature type="transmembrane region" description="Helical" evidence="12">
    <location>
        <begin position="99"/>
        <end position="118"/>
    </location>
</feature>
<dbReference type="Pfam" id="PF02537">
    <property type="entry name" value="CRCB"/>
    <property type="match status" value="1"/>
</dbReference>
<evidence type="ECO:0000313" key="13">
    <source>
        <dbReference type="EMBL" id="MFC3193808.1"/>
    </source>
</evidence>
<keyword evidence="9 12" id="KW-0407">Ion channel</keyword>
<comment type="function">
    <text evidence="12">Fluoride-specific ion channel. Important for reducing fluoride concentration in the cell, thus reducing its toxicity.</text>
</comment>
<reference evidence="14" key="1">
    <citation type="journal article" date="2019" name="Int. J. Syst. Evol. Microbiol.">
        <title>The Global Catalogue of Microorganisms (GCM) 10K type strain sequencing project: providing services to taxonomists for standard genome sequencing and annotation.</title>
        <authorList>
            <consortium name="The Broad Institute Genomics Platform"/>
            <consortium name="The Broad Institute Genome Sequencing Center for Infectious Disease"/>
            <person name="Wu L."/>
            <person name="Ma J."/>
        </authorList>
    </citation>
    <scope>NUCLEOTIDE SEQUENCE [LARGE SCALE GENOMIC DNA]</scope>
    <source>
        <strain evidence="14">KCTC 42953</strain>
    </source>
</reference>
<comment type="caution">
    <text evidence="13">The sequence shown here is derived from an EMBL/GenBank/DDBJ whole genome shotgun (WGS) entry which is preliminary data.</text>
</comment>
<evidence type="ECO:0000256" key="12">
    <source>
        <dbReference type="HAMAP-Rule" id="MF_00454"/>
    </source>
</evidence>
<keyword evidence="4 12" id="KW-0812">Transmembrane</keyword>
<keyword evidence="12" id="KW-0813">Transport</keyword>
<gene>
    <name evidence="12 13" type="primary">crcB</name>
    <name evidence="12" type="synonym">fluC</name>
    <name evidence="13" type="ORF">ACFODZ_06110</name>
</gene>
<feature type="transmembrane region" description="Helical" evidence="12">
    <location>
        <begin position="64"/>
        <end position="83"/>
    </location>
</feature>
<comment type="similarity">
    <text evidence="10 12">Belongs to the fluoride channel Fluc/FEX (TC 1.A.43) family.</text>
</comment>
<evidence type="ECO:0000256" key="5">
    <source>
        <dbReference type="ARBA" id="ARBA00022989"/>
    </source>
</evidence>
<protein>
    <recommendedName>
        <fullName evidence="12">Fluoride-specific ion channel FluC</fullName>
    </recommendedName>
</protein>
<evidence type="ECO:0000256" key="2">
    <source>
        <dbReference type="ARBA" id="ARBA00022475"/>
    </source>
</evidence>
<keyword evidence="8 12" id="KW-0472">Membrane</keyword>
<comment type="catalytic activity">
    <reaction evidence="11">
        <text>fluoride(in) = fluoride(out)</text>
        <dbReference type="Rhea" id="RHEA:76159"/>
        <dbReference type="ChEBI" id="CHEBI:17051"/>
    </reaction>
    <physiologicalReaction direction="left-to-right" evidence="11">
        <dbReference type="Rhea" id="RHEA:76160"/>
    </physiologicalReaction>
</comment>
<feature type="binding site" evidence="12">
    <location>
        <position position="78"/>
    </location>
    <ligand>
        <name>Na(+)</name>
        <dbReference type="ChEBI" id="CHEBI:29101"/>
        <note>structural</note>
    </ligand>
</feature>
<evidence type="ECO:0000256" key="10">
    <source>
        <dbReference type="ARBA" id="ARBA00035120"/>
    </source>
</evidence>